<evidence type="ECO:0000313" key="1">
    <source>
        <dbReference type="EMBL" id="MFC7366612.1"/>
    </source>
</evidence>
<dbReference type="Proteomes" id="UP001596483">
    <property type="component" value="Unassembled WGS sequence"/>
</dbReference>
<reference evidence="2" key="1">
    <citation type="journal article" date="2019" name="Int. J. Syst. Evol. Microbiol.">
        <title>The Global Catalogue of Microorganisms (GCM) 10K type strain sequencing project: providing services to taxonomists for standard genome sequencing and annotation.</title>
        <authorList>
            <consortium name="The Broad Institute Genomics Platform"/>
            <consortium name="The Broad Institute Genome Sequencing Center for Infectious Disease"/>
            <person name="Wu L."/>
            <person name="Ma J."/>
        </authorList>
    </citation>
    <scope>NUCLEOTIDE SEQUENCE [LARGE SCALE GENOMIC DNA]</scope>
    <source>
        <strain evidence="2">JCM 4738</strain>
    </source>
</reference>
<dbReference type="RefSeq" id="WP_157293448.1">
    <property type="nucleotide sequence ID" value="NZ_JBHTCT010000038.1"/>
</dbReference>
<dbReference type="EMBL" id="JBHTCT010000038">
    <property type="protein sequence ID" value="MFC7366612.1"/>
    <property type="molecule type" value="Genomic_DNA"/>
</dbReference>
<accession>A0ABW2NKJ6</accession>
<name>A0ABW2NKJ6_9BACL</name>
<evidence type="ECO:0008006" key="3">
    <source>
        <dbReference type="Google" id="ProtNLM"/>
    </source>
</evidence>
<protein>
    <recommendedName>
        <fullName evidence="3">YtxH-like protein</fullName>
    </recommendedName>
</protein>
<keyword evidence="2" id="KW-1185">Reference proteome</keyword>
<comment type="caution">
    <text evidence="1">The sequence shown here is derived from an EMBL/GenBank/DDBJ whole genome shotgun (WGS) entry which is preliminary data.</text>
</comment>
<organism evidence="1 2">
    <name type="scientific">Bhargavaea changchunensis</name>
    <dbReference type="NCBI Taxonomy" id="2134037"/>
    <lineage>
        <taxon>Bacteria</taxon>
        <taxon>Bacillati</taxon>
        <taxon>Bacillota</taxon>
        <taxon>Bacilli</taxon>
        <taxon>Bacillales</taxon>
        <taxon>Caryophanaceae</taxon>
        <taxon>Bhargavaea</taxon>
    </lineage>
</organism>
<proteinExistence type="predicted"/>
<evidence type="ECO:0000313" key="2">
    <source>
        <dbReference type="Proteomes" id="UP001596483"/>
    </source>
</evidence>
<sequence length="84" mass="9332">MGKLTKLVGAAGLVAGAAYLTNEENRRNVKKQIDEAIRVFNPDYKKELGKPADIDDAEMVSEGAMTSVQYYNQSQENRTHDKIS</sequence>
<gene>
    <name evidence="1" type="ORF">ACFQQH_15890</name>
</gene>